<sequence length="250" mass="28902">MKQQKICSIIQDILFIQQEHKISEESKAIIEEHLKACQACKKIRDSINNKIEDEIHIKETNEVEDEDCGQEIQAKEQCNNDKFKEIAYKLRKRRRKNRILVTLVCAVLIVTTNLAFENYKLPFESMEPTIKVGEYCFINKLAYSWSSPMNNDIVYLSMRQNGETWNDIYRVIGVPGDTIQIKEGKVYVNGSALEADYLTGIKEGGIATQEIKVPEGKYFIMGDQVNNAYDSRYFGCIDETSIQGKLWFTW</sequence>
<dbReference type="Proteomes" id="UP000224460">
    <property type="component" value="Unassembled WGS sequence"/>
</dbReference>
<keyword evidence="2" id="KW-1185">Reference proteome</keyword>
<dbReference type="EMBL" id="PEDL01000027">
    <property type="protein sequence ID" value="PHV69491.1"/>
    <property type="molecule type" value="Genomic_DNA"/>
</dbReference>
<evidence type="ECO:0000313" key="2">
    <source>
        <dbReference type="Proteomes" id="UP000224460"/>
    </source>
</evidence>
<name>A0AC61D9S0_9FIRM</name>
<evidence type="ECO:0000313" key="1">
    <source>
        <dbReference type="EMBL" id="PHV69491.1"/>
    </source>
</evidence>
<comment type="caution">
    <text evidence="1">The sequence shown here is derived from an EMBL/GenBank/DDBJ whole genome shotgun (WGS) entry which is preliminary data.</text>
</comment>
<proteinExistence type="predicted"/>
<gene>
    <name evidence="1" type="primary">lepB</name>
    <name evidence="1" type="ORF">CS063_15620</name>
</gene>
<accession>A0AC61D9S0</accession>
<reference evidence="1" key="1">
    <citation type="submission" date="2017-10" db="EMBL/GenBank/DDBJ databases">
        <title>Genome sequence of cellulolytic Lachnospiraceae bacterium XHS1971 isolated from hotspring sediment.</title>
        <authorList>
            <person name="Vasudevan G."/>
            <person name="Joshi A.J."/>
            <person name="Hivarkar S."/>
            <person name="Lanjekar V.B."/>
            <person name="Dhakephalkar P.K."/>
            <person name="Dagar S."/>
        </authorList>
    </citation>
    <scope>NUCLEOTIDE SEQUENCE</scope>
    <source>
        <strain evidence="1">XHS1971</strain>
    </source>
</reference>
<protein>
    <submittedName>
        <fullName evidence="1">Signal peptidase I</fullName>
    </submittedName>
</protein>
<organism evidence="1 2">
    <name type="scientific">Sporanaerobium hydrogeniformans</name>
    <dbReference type="NCBI Taxonomy" id="3072179"/>
    <lineage>
        <taxon>Bacteria</taxon>
        <taxon>Bacillati</taxon>
        <taxon>Bacillota</taxon>
        <taxon>Clostridia</taxon>
        <taxon>Lachnospirales</taxon>
        <taxon>Lachnospiraceae</taxon>
        <taxon>Sporanaerobium</taxon>
    </lineage>
</organism>